<dbReference type="PANTHER" id="PTHR15020">
    <property type="entry name" value="FLAVIN REDUCTASE-RELATED"/>
    <property type="match status" value="1"/>
</dbReference>
<keyword evidence="3" id="KW-1185">Reference proteome</keyword>
<evidence type="ECO:0000313" key="2">
    <source>
        <dbReference type="EMBL" id="SFL49461.1"/>
    </source>
</evidence>
<sequence>MKVLVAGAHGDTGQILVRILAEQPGYEVHAMVRDYDQAAIMREWGADYIVTADLENNVSKAPKEMDAVLFAAGSGPEADLEKILAVEQVGAKKLMDASRAQGVHQFIMLSSIGADQPSGPDKYYLEAKGTADAHLQSSGLSHTIIRTGSLTPGEGTGLVEIKERFTDAYERSISREDAAAVMVASLTHNKARDKTFELSSGDHPVNEALNKL</sequence>
<organism evidence="2 3">
    <name type="scientific">Salibacterium qingdaonense</name>
    <dbReference type="NCBI Taxonomy" id="266892"/>
    <lineage>
        <taxon>Bacteria</taxon>
        <taxon>Bacillati</taxon>
        <taxon>Bacillota</taxon>
        <taxon>Bacilli</taxon>
        <taxon>Bacillales</taxon>
        <taxon>Bacillaceae</taxon>
    </lineage>
</organism>
<dbReference type="EMBL" id="FOTY01000001">
    <property type="protein sequence ID" value="SFL49461.1"/>
    <property type="molecule type" value="Genomic_DNA"/>
</dbReference>
<protein>
    <submittedName>
        <fullName evidence="2">Uncharacterized conserved protein YbjT, contains NAD(P)-binding and DUF2867 domains</fullName>
    </submittedName>
</protein>
<dbReference type="STRING" id="266892.SAMN04488054_101228"/>
<dbReference type="InterPro" id="IPR016040">
    <property type="entry name" value="NAD(P)-bd_dom"/>
</dbReference>
<dbReference type="InterPro" id="IPR036291">
    <property type="entry name" value="NAD(P)-bd_dom_sf"/>
</dbReference>
<dbReference type="Pfam" id="PF13460">
    <property type="entry name" value="NAD_binding_10"/>
    <property type="match status" value="1"/>
</dbReference>
<dbReference type="PANTHER" id="PTHR15020:SF50">
    <property type="entry name" value="UPF0659 PROTEIN YMR090W"/>
    <property type="match status" value="1"/>
</dbReference>
<dbReference type="RefSeq" id="WP_090925195.1">
    <property type="nucleotide sequence ID" value="NZ_FOTY01000001.1"/>
</dbReference>
<gene>
    <name evidence="2" type="ORF">SAMN04488054_101228</name>
</gene>
<reference evidence="2 3" key="1">
    <citation type="submission" date="2016-10" db="EMBL/GenBank/DDBJ databases">
        <authorList>
            <person name="de Groot N.N."/>
        </authorList>
    </citation>
    <scope>NUCLEOTIDE SEQUENCE [LARGE SCALE GENOMIC DNA]</scope>
    <source>
        <strain evidence="2 3">CGMCC 1.6134</strain>
    </source>
</reference>
<dbReference type="Proteomes" id="UP000199668">
    <property type="component" value="Unassembled WGS sequence"/>
</dbReference>
<proteinExistence type="predicted"/>
<feature type="domain" description="NAD(P)-binding" evidence="1">
    <location>
        <begin position="7"/>
        <end position="188"/>
    </location>
</feature>
<dbReference type="Gene3D" id="3.40.50.720">
    <property type="entry name" value="NAD(P)-binding Rossmann-like Domain"/>
    <property type="match status" value="1"/>
</dbReference>
<evidence type="ECO:0000313" key="3">
    <source>
        <dbReference type="Proteomes" id="UP000199668"/>
    </source>
</evidence>
<dbReference type="CDD" id="cd05243">
    <property type="entry name" value="SDR_a5"/>
    <property type="match status" value="1"/>
</dbReference>
<name>A0A1I4I6Q8_9BACI</name>
<dbReference type="AlphaFoldDB" id="A0A1I4I6Q8"/>
<dbReference type="SUPFAM" id="SSF51735">
    <property type="entry name" value="NAD(P)-binding Rossmann-fold domains"/>
    <property type="match status" value="1"/>
</dbReference>
<dbReference type="OrthoDB" id="9803892at2"/>
<evidence type="ECO:0000259" key="1">
    <source>
        <dbReference type="Pfam" id="PF13460"/>
    </source>
</evidence>
<accession>A0A1I4I6Q8</accession>